<name>A0A562KBK8_SPHWJ</name>
<protein>
    <submittedName>
        <fullName evidence="2">Putative NAD(P)/FAD-binding protein YdhS</fullName>
    </submittedName>
</protein>
<dbReference type="PANTHER" id="PTHR40254">
    <property type="entry name" value="BLR0577 PROTEIN"/>
    <property type="match status" value="1"/>
</dbReference>
<dbReference type="RefSeq" id="WP_311768311.1">
    <property type="nucleotide sequence ID" value="NZ_JACIIY010000007.1"/>
</dbReference>
<organism evidence="2 3">
    <name type="scientific">Sphingobium wenxiniae (strain DSM 21828 / CGMCC 1.7748 / JZ-1)</name>
    <dbReference type="NCBI Taxonomy" id="595605"/>
    <lineage>
        <taxon>Bacteria</taxon>
        <taxon>Pseudomonadati</taxon>
        <taxon>Pseudomonadota</taxon>
        <taxon>Alphaproteobacteria</taxon>
        <taxon>Sphingomonadales</taxon>
        <taxon>Sphingomonadaceae</taxon>
        <taxon>Sphingobium</taxon>
    </lineage>
</organism>
<dbReference type="InterPro" id="IPR052189">
    <property type="entry name" value="L-asp_N-monooxygenase_NS-form"/>
</dbReference>
<accession>A0A562KBK8</accession>
<evidence type="ECO:0000259" key="1">
    <source>
        <dbReference type="Pfam" id="PF13454"/>
    </source>
</evidence>
<dbReference type="Pfam" id="PF13454">
    <property type="entry name" value="NAD_binding_9"/>
    <property type="match status" value="1"/>
</dbReference>
<evidence type="ECO:0000313" key="3">
    <source>
        <dbReference type="Proteomes" id="UP000316624"/>
    </source>
</evidence>
<dbReference type="PANTHER" id="PTHR40254:SF1">
    <property type="entry name" value="BLR0577 PROTEIN"/>
    <property type="match status" value="1"/>
</dbReference>
<dbReference type="AlphaFoldDB" id="A0A562KBK8"/>
<sequence length="451" mass="49778">MLIAHHVAIVGGGFSGTLLAINLLRYGALRVTLVEREPDRLAQGCAYGAAQPNHVLNVRAGNMSAFPDEPDHFVQWLEREGLGTASCFATRRDYGRYLSALLADMQRQAGDRLTIMSRNVEDAFFPPRGGCLMLAGGGRVEADMVVLAPGNLPPHDLALFRRSASPAYVPDPWAADLGEGLTADDRVLLVGTGLTAVDCVMTLDAAGFRGRIVAISRRGLMPQVHAPAPGFEPRRERPRGGITELVREVRARAREVGWRNAIDELRPFTQDIWGAADFSEQSRFLRHLRPYWDIHRHRIAPRVSGRLEELRAQGRLQSHAGKIVRVKPRDARGLEIGWRARGRREEESLLAARAINCTGPLGDIGRSRDVLLQRLHRRGLLRADPHHIGIDVDRAGRAVGADGIAHERLHVVGPMTRGAHWEIVAVPDIRKQVWTLARSMTGSHWVAAEGL</sequence>
<comment type="caution">
    <text evidence="2">The sequence shown here is derived from an EMBL/GenBank/DDBJ whole genome shotgun (WGS) entry which is preliminary data.</text>
</comment>
<dbReference type="InterPro" id="IPR036188">
    <property type="entry name" value="FAD/NAD-bd_sf"/>
</dbReference>
<dbReference type="Gene3D" id="3.50.50.60">
    <property type="entry name" value="FAD/NAD(P)-binding domain"/>
    <property type="match status" value="2"/>
</dbReference>
<proteinExistence type="predicted"/>
<dbReference type="InterPro" id="IPR038732">
    <property type="entry name" value="HpyO/CreE_NAD-binding"/>
</dbReference>
<feature type="domain" description="FAD-dependent urate hydroxylase HpyO/Asp monooxygenase CreE-like FAD/NAD(P)-binding" evidence="1">
    <location>
        <begin position="8"/>
        <end position="151"/>
    </location>
</feature>
<dbReference type="EMBL" id="VLKK01000008">
    <property type="protein sequence ID" value="TWH92694.1"/>
    <property type="molecule type" value="Genomic_DNA"/>
</dbReference>
<keyword evidence="3" id="KW-1185">Reference proteome</keyword>
<reference evidence="2 3" key="1">
    <citation type="journal article" date="2015" name="Stand. Genomic Sci.">
        <title>Genomic Encyclopedia of Bacterial and Archaeal Type Strains, Phase III: the genomes of soil and plant-associated and newly described type strains.</title>
        <authorList>
            <person name="Whitman W.B."/>
            <person name="Woyke T."/>
            <person name="Klenk H.P."/>
            <person name="Zhou Y."/>
            <person name="Lilburn T.G."/>
            <person name="Beck B.J."/>
            <person name="De Vos P."/>
            <person name="Vandamme P."/>
            <person name="Eisen J.A."/>
            <person name="Garrity G."/>
            <person name="Hugenholtz P."/>
            <person name="Kyrpides N.C."/>
        </authorList>
    </citation>
    <scope>NUCLEOTIDE SEQUENCE [LARGE SCALE GENOMIC DNA]</scope>
    <source>
        <strain evidence="2 3">CGMCC 1.7748</strain>
    </source>
</reference>
<evidence type="ECO:0000313" key="2">
    <source>
        <dbReference type="EMBL" id="TWH92694.1"/>
    </source>
</evidence>
<dbReference type="PRINTS" id="PR00411">
    <property type="entry name" value="PNDRDTASEI"/>
</dbReference>
<gene>
    <name evidence="2" type="ORF">IQ35_02353</name>
</gene>
<dbReference type="Proteomes" id="UP000316624">
    <property type="component" value="Unassembled WGS sequence"/>
</dbReference>
<dbReference type="SUPFAM" id="SSF51905">
    <property type="entry name" value="FAD/NAD(P)-binding domain"/>
    <property type="match status" value="1"/>
</dbReference>